<feature type="transmembrane region" description="Helical" evidence="7">
    <location>
        <begin position="251"/>
        <end position="271"/>
    </location>
</feature>
<reference evidence="10" key="1">
    <citation type="submission" date="2012-11" db="EMBL/GenBank/DDBJ databases">
        <authorList>
            <person name="Lucero-Rivera Y.E."/>
            <person name="Tovar-Ramirez D."/>
        </authorList>
    </citation>
    <scope>NUCLEOTIDE SEQUENCE [LARGE SCALE GENOMIC DNA]</scope>
    <source>
        <strain evidence="10">Araruama</strain>
    </source>
</reference>
<keyword evidence="5 7" id="KW-0472">Membrane</keyword>
<feature type="coiled-coil region" evidence="6">
    <location>
        <begin position="698"/>
        <end position="725"/>
    </location>
</feature>
<dbReference type="Gene3D" id="1.10.287.1260">
    <property type="match status" value="1"/>
</dbReference>
<accession>A0A1V1PDW2</accession>
<evidence type="ECO:0000256" key="2">
    <source>
        <dbReference type="ARBA" id="ARBA00022475"/>
    </source>
</evidence>
<evidence type="ECO:0000256" key="5">
    <source>
        <dbReference type="ARBA" id="ARBA00023136"/>
    </source>
</evidence>
<dbReference type="InterPro" id="IPR006685">
    <property type="entry name" value="MscS_channel_2nd"/>
</dbReference>
<dbReference type="SUPFAM" id="SSF82689">
    <property type="entry name" value="Mechanosensitive channel protein MscS (YggB), C-terminal domain"/>
    <property type="match status" value="1"/>
</dbReference>
<feature type="transmembrane region" description="Helical" evidence="7">
    <location>
        <begin position="278"/>
        <end position="299"/>
    </location>
</feature>
<dbReference type="SUPFAM" id="SSF51206">
    <property type="entry name" value="cAMP-binding domain-like"/>
    <property type="match status" value="1"/>
</dbReference>
<dbReference type="EMBL" id="ATBP01000097">
    <property type="protein sequence ID" value="ETR72976.1"/>
    <property type="molecule type" value="Genomic_DNA"/>
</dbReference>
<comment type="caution">
    <text evidence="9">The sequence shown here is derived from an EMBL/GenBank/DDBJ whole genome shotgun (WGS) entry which is preliminary data.</text>
</comment>
<sequence length="743" mass="85217">MNISIKSIFYIFILFGMSLSVYTLFNQQESKPNHSENQSGPSLYQQQSKAKKESTALFNEPEIQKANMIYTRVTIKKIRNIDINLATASLDFEINFHYDNEGCHPENIRFLNATETDLPLAPMQKRKSGNDIWASYEGVGNFYIDQFPGTYLFDRHQVGIQFQHNSLPISNLIYIQDKDLKNTQTDPLIIDPLSGWVVTDTQVFQDIEMRTTLGNPKYLHAFEGKMGFSRFNHGISFKPSQFSLRGLINEWLAWRVLWVSSVFLLIAAFIVRWPRTMWGVTAICAILVIMSIESLVLYGFAPYLTDYQMQWITMGFDILWWLVPAFCLNLFMRRFVFQSMTHKDGLYVANIVPRFVGFLIYTFACLGIVAYVFDQEISRFLATGGIFAMMIGLAVKMNVADVISGIAINIESPFRLGDWIQIDQHEGVVTDITWRSTRIKTGENAILCIPNSKATESSIQNYNTSEDLNWIKIKVPLSHKICPVSIEDILMAAVLATKDVITDPIPKIYYKGTAELNAWFDIFFCIKDYANRKRRIDNVWTSIWKHLRNAEIQLSMMGQYFSFPQQKLFDILDGLKILDGIGIQDKLELIPHFKSKTFAAGQVIVNHQIKASDEFFIIRKGAVRVYFPSDDGELIEVDRMGAGDYFGETGLLGEAYATQIKAVTDVTIDAISGDILFACVDDRQPFLDQLRHLRLRRMINRKQQKDEYEEALAEKEQKKMSLILRLKQFLWPKPLTQTTNGAS</sequence>
<dbReference type="Pfam" id="PF00027">
    <property type="entry name" value="cNMP_binding"/>
    <property type="match status" value="1"/>
</dbReference>
<dbReference type="Gene3D" id="2.60.120.10">
    <property type="entry name" value="Jelly Rolls"/>
    <property type="match status" value="1"/>
</dbReference>
<evidence type="ECO:0000259" key="8">
    <source>
        <dbReference type="PROSITE" id="PS50042"/>
    </source>
</evidence>
<dbReference type="CDD" id="cd00038">
    <property type="entry name" value="CAP_ED"/>
    <property type="match status" value="1"/>
</dbReference>
<comment type="subcellular location">
    <subcellularLocation>
        <location evidence="1">Cell membrane</location>
        <topology evidence="1">Multi-pass membrane protein</topology>
    </subcellularLocation>
</comment>
<evidence type="ECO:0000256" key="1">
    <source>
        <dbReference type="ARBA" id="ARBA00004651"/>
    </source>
</evidence>
<dbReference type="InterPro" id="IPR011066">
    <property type="entry name" value="MscS_channel_C_sf"/>
</dbReference>
<dbReference type="PANTHER" id="PTHR30221:SF1">
    <property type="entry name" value="SMALL-CONDUCTANCE MECHANOSENSITIVE CHANNEL"/>
    <property type="match status" value="1"/>
</dbReference>
<keyword evidence="6" id="KW-0175">Coiled coil</keyword>
<evidence type="ECO:0000256" key="4">
    <source>
        <dbReference type="ARBA" id="ARBA00022989"/>
    </source>
</evidence>
<dbReference type="InterPro" id="IPR000595">
    <property type="entry name" value="cNMP-bd_dom"/>
</dbReference>
<keyword evidence="3 7" id="KW-0812">Transmembrane</keyword>
<proteinExistence type="predicted"/>
<dbReference type="Proteomes" id="UP000189670">
    <property type="component" value="Unassembled WGS sequence"/>
</dbReference>
<evidence type="ECO:0000256" key="7">
    <source>
        <dbReference type="SAM" id="Phobius"/>
    </source>
</evidence>
<dbReference type="InterPro" id="IPR045275">
    <property type="entry name" value="MscS_archaea/bacteria_type"/>
</dbReference>
<evidence type="ECO:0000313" key="10">
    <source>
        <dbReference type="Proteomes" id="UP000189670"/>
    </source>
</evidence>
<dbReference type="InterPro" id="IPR010920">
    <property type="entry name" value="LSM_dom_sf"/>
</dbReference>
<dbReference type="GO" id="GO:0008381">
    <property type="term" value="F:mechanosensitive monoatomic ion channel activity"/>
    <property type="evidence" value="ECO:0007669"/>
    <property type="project" value="InterPro"/>
</dbReference>
<dbReference type="InterPro" id="IPR023408">
    <property type="entry name" value="MscS_beta-dom_sf"/>
</dbReference>
<name>A0A1V1PDW2_9BACT</name>
<gene>
    <name evidence="9" type="ORF">OMM_01302</name>
</gene>
<dbReference type="GO" id="GO:0005886">
    <property type="term" value="C:plasma membrane"/>
    <property type="evidence" value="ECO:0007669"/>
    <property type="project" value="UniProtKB-SubCell"/>
</dbReference>
<feature type="transmembrane region" description="Helical" evidence="7">
    <location>
        <begin position="7"/>
        <end position="25"/>
    </location>
</feature>
<dbReference type="Pfam" id="PF00924">
    <property type="entry name" value="MS_channel_2nd"/>
    <property type="match status" value="1"/>
</dbReference>
<evidence type="ECO:0000256" key="6">
    <source>
        <dbReference type="SAM" id="Coils"/>
    </source>
</evidence>
<evidence type="ECO:0000256" key="3">
    <source>
        <dbReference type="ARBA" id="ARBA00022692"/>
    </source>
</evidence>
<dbReference type="InterPro" id="IPR014710">
    <property type="entry name" value="RmlC-like_jellyroll"/>
</dbReference>
<feature type="transmembrane region" description="Helical" evidence="7">
    <location>
        <begin position="351"/>
        <end position="371"/>
    </location>
</feature>
<feature type="domain" description="Cyclic nucleotide-binding" evidence="8">
    <location>
        <begin position="577"/>
        <end position="664"/>
    </location>
</feature>
<dbReference type="AlphaFoldDB" id="A0A1V1PDW2"/>
<evidence type="ECO:0000313" key="9">
    <source>
        <dbReference type="EMBL" id="ETR72976.1"/>
    </source>
</evidence>
<keyword evidence="2" id="KW-1003">Cell membrane</keyword>
<dbReference type="SMART" id="SM00100">
    <property type="entry name" value="cNMP"/>
    <property type="match status" value="1"/>
</dbReference>
<dbReference type="PANTHER" id="PTHR30221">
    <property type="entry name" value="SMALL-CONDUCTANCE MECHANOSENSITIVE CHANNEL"/>
    <property type="match status" value="1"/>
</dbReference>
<dbReference type="SUPFAM" id="SSF50182">
    <property type="entry name" value="Sm-like ribonucleoproteins"/>
    <property type="match status" value="1"/>
</dbReference>
<dbReference type="PROSITE" id="PS50042">
    <property type="entry name" value="CNMP_BINDING_3"/>
    <property type="match status" value="1"/>
</dbReference>
<keyword evidence="4 7" id="KW-1133">Transmembrane helix</keyword>
<dbReference type="InterPro" id="IPR018490">
    <property type="entry name" value="cNMP-bd_dom_sf"/>
</dbReference>
<protein>
    <submittedName>
        <fullName evidence="9">MscS Mechanosensitive ion channel</fullName>
    </submittedName>
</protein>
<feature type="transmembrane region" description="Helical" evidence="7">
    <location>
        <begin position="311"/>
        <end position="331"/>
    </location>
</feature>
<dbReference type="Gene3D" id="2.30.30.60">
    <property type="match status" value="1"/>
</dbReference>
<organism evidence="9 10">
    <name type="scientific">Candidatus Magnetoglobus multicellularis str. Araruama</name>
    <dbReference type="NCBI Taxonomy" id="890399"/>
    <lineage>
        <taxon>Bacteria</taxon>
        <taxon>Pseudomonadati</taxon>
        <taxon>Thermodesulfobacteriota</taxon>
        <taxon>Desulfobacteria</taxon>
        <taxon>Desulfobacterales</taxon>
        <taxon>Desulfobacteraceae</taxon>
        <taxon>Candidatus Magnetoglobus</taxon>
    </lineage>
</organism>